<dbReference type="PIRSF" id="PIRSF001554">
    <property type="entry name" value="SucCS_beta"/>
    <property type="match status" value="1"/>
</dbReference>
<keyword evidence="7" id="KW-0460">Magnesium</keyword>
<dbReference type="InterPro" id="IPR013650">
    <property type="entry name" value="ATP-grasp_succ-CoA_synth-type"/>
</dbReference>
<dbReference type="PANTHER" id="PTHR11815:SF10">
    <property type="entry name" value="SUCCINATE--COA LIGASE [GDP-FORMING] SUBUNIT BETA, MITOCHONDRIAL"/>
    <property type="match status" value="1"/>
</dbReference>
<evidence type="ECO:0000256" key="1">
    <source>
        <dbReference type="ARBA" id="ARBA00001946"/>
    </source>
</evidence>
<dbReference type="FunFam" id="3.40.50.261:FF:000007">
    <property type="entry name" value="Succinate--CoA ligase [ADP-forming] subunit beta"/>
    <property type="match status" value="1"/>
</dbReference>
<dbReference type="InterPro" id="IPR016102">
    <property type="entry name" value="Succinyl-CoA_synth-like"/>
</dbReference>
<dbReference type="InterPro" id="IPR005809">
    <property type="entry name" value="Succ_CoA_ligase-like_bsu"/>
</dbReference>
<dbReference type="GO" id="GO:0005829">
    <property type="term" value="C:cytosol"/>
    <property type="evidence" value="ECO:0007669"/>
    <property type="project" value="TreeGrafter"/>
</dbReference>
<name>A0A6J6NWI4_9ZZZZ</name>
<dbReference type="SUPFAM" id="SSF52210">
    <property type="entry name" value="Succinyl-CoA synthetase domains"/>
    <property type="match status" value="1"/>
</dbReference>
<dbReference type="GO" id="GO:0004775">
    <property type="term" value="F:succinate-CoA ligase (ADP-forming) activity"/>
    <property type="evidence" value="ECO:0007669"/>
    <property type="project" value="TreeGrafter"/>
</dbReference>
<dbReference type="PROSITE" id="PS50975">
    <property type="entry name" value="ATP_GRASP"/>
    <property type="match status" value="1"/>
</dbReference>
<evidence type="ECO:0000256" key="5">
    <source>
        <dbReference type="ARBA" id="ARBA00022741"/>
    </source>
</evidence>
<evidence type="ECO:0000313" key="9">
    <source>
        <dbReference type="EMBL" id="CAB4688653.1"/>
    </source>
</evidence>
<evidence type="ECO:0000256" key="4">
    <source>
        <dbReference type="ARBA" id="ARBA00022723"/>
    </source>
</evidence>
<dbReference type="AlphaFoldDB" id="A0A6J6NWI4"/>
<keyword evidence="2" id="KW-0816">Tricarboxylic acid cycle</keyword>
<gene>
    <name evidence="9" type="ORF">UFOPK2399_00540</name>
</gene>
<dbReference type="GO" id="GO:0006104">
    <property type="term" value="P:succinyl-CoA metabolic process"/>
    <property type="evidence" value="ECO:0007669"/>
    <property type="project" value="TreeGrafter"/>
</dbReference>
<comment type="cofactor">
    <cofactor evidence="1">
        <name>Mg(2+)</name>
        <dbReference type="ChEBI" id="CHEBI:18420"/>
    </cofactor>
</comment>
<dbReference type="PROSITE" id="PS01217">
    <property type="entry name" value="SUCCINYL_COA_LIG_3"/>
    <property type="match status" value="1"/>
</dbReference>
<evidence type="ECO:0000256" key="3">
    <source>
        <dbReference type="ARBA" id="ARBA00022598"/>
    </source>
</evidence>
<accession>A0A6J6NWI4</accession>
<dbReference type="GO" id="GO:0006099">
    <property type="term" value="P:tricarboxylic acid cycle"/>
    <property type="evidence" value="ECO:0007669"/>
    <property type="project" value="UniProtKB-KW"/>
</dbReference>
<dbReference type="InterPro" id="IPR017866">
    <property type="entry name" value="Succ-CoA_synthase_bsu_CS"/>
</dbReference>
<dbReference type="GO" id="GO:0046872">
    <property type="term" value="F:metal ion binding"/>
    <property type="evidence" value="ECO:0007669"/>
    <property type="project" value="UniProtKB-KW"/>
</dbReference>
<dbReference type="InterPro" id="IPR011761">
    <property type="entry name" value="ATP-grasp"/>
</dbReference>
<evidence type="ECO:0000259" key="8">
    <source>
        <dbReference type="PROSITE" id="PS50975"/>
    </source>
</evidence>
<dbReference type="InterPro" id="IPR013815">
    <property type="entry name" value="ATP_grasp_subdomain_1"/>
</dbReference>
<dbReference type="HAMAP" id="MF_00558">
    <property type="entry name" value="Succ_CoA_beta"/>
    <property type="match status" value="1"/>
</dbReference>
<dbReference type="Gene3D" id="3.30.1490.20">
    <property type="entry name" value="ATP-grasp fold, A domain"/>
    <property type="match status" value="1"/>
</dbReference>
<evidence type="ECO:0000256" key="2">
    <source>
        <dbReference type="ARBA" id="ARBA00022532"/>
    </source>
</evidence>
<dbReference type="SUPFAM" id="SSF56059">
    <property type="entry name" value="Glutathione synthetase ATP-binding domain-like"/>
    <property type="match status" value="1"/>
</dbReference>
<dbReference type="FunFam" id="3.30.470.20:FF:000002">
    <property type="entry name" value="Succinate--CoA ligase [ADP-forming] subunit beta"/>
    <property type="match status" value="1"/>
</dbReference>
<proteinExistence type="inferred from homology"/>
<sequence>MRALALQLGSGAMDLLEYQGKQLFGAAGIPVSDGRVCTTAADARAAADEIGYPVVVKAQVLTGGRGKAGGVKLASSADEAESVAQGILGLNINGHIVRTVWVERASDIAKEYYLSVTFDRGAKKPLLMFTTEGGVEIETVAAEHPDALVRLHVDPLEGFQPHHARALVYGGGVTDPSEQKQISAIVEKLYRCFEANDAMLAEINPLVVTPDGEVKALDAKVTIDDSALVRHPNLAELRDEGASDPLETLARSKGVTYVKLDGSVGIIGNGAGLSMSTVDVVVVAGGKPANFCDLGGGASADSVIDALEVITADPQVGSILFNIFGGITRGDEVARGILTALERIDITVPIVVRLDGTLADEGLALLAEAAPPNVFVEPTMLDAARRAVELAA</sequence>
<organism evidence="9">
    <name type="scientific">freshwater metagenome</name>
    <dbReference type="NCBI Taxonomy" id="449393"/>
    <lineage>
        <taxon>unclassified sequences</taxon>
        <taxon>metagenomes</taxon>
        <taxon>ecological metagenomes</taxon>
    </lineage>
</organism>
<dbReference type="EMBL" id="CAEZXP010000001">
    <property type="protein sequence ID" value="CAB4688653.1"/>
    <property type="molecule type" value="Genomic_DNA"/>
</dbReference>
<dbReference type="Pfam" id="PF08442">
    <property type="entry name" value="ATP-grasp_2"/>
    <property type="match status" value="1"/>
</dbReference>
<reference evidence="9" key="1">
    <citation type="submission" date="2020-05" db="EMBL/GenBank/DDBJ databases">
        <authorList>
            <person name="Chiriac C."/>
            <person name="Salcher M."/>
            <person name="Ghai R."/>
            <person name="Kavagutti S V."/>
        </authorList>
    </citation>
    <scope>NUCLEOTIDE SEQUENCE</scope>
</reference>
<keyword evidence="5" id="KW-0547">Nucleotide-binding</keyword>
<dbReference type="Pfam" id="PF00549">
    <property type="entry name" value="Ligase_CoA"/>
    <property type="match status" value="1"/>
</dbReference>
<evidence type="ECO:0000256" key="7">
    <source>
        <dbReference type="ARBA" id="ARBA00022842"/>
    </source>
</evidence>
<keyword evidence="4" id="KW-0479">Metal-binding</keyword>
<dbReference type="GO" id="GO:0042709">
    <property type="term" value="C:succinate-CoA ligase complex"/>
    <property type="evidence" value="ECO:0007669"/>
    <property type="project" value="TreeGrafter"/>
</dbReference>
<dbReference type="InterPro" id="IPR005811">
    <property type="entry name" value="SUCC_ACL_C"/>
</dbReference>
<keyword evidence="6" id="KW-0067">ATP-binding</keyword>
<protein>
    <submittedName>
        <fullName evidence="9">Unannotated protein</fullName>
    </submittedName>
</protein>
<dbReference type="Gene3D" id="3.30.470.20">
    <property type="entry name" value="ATP-grasp fold, B domain"/>
    <property type="match status" value="1"/>
</dbReference>
<dbReference type="GO" id="GO:0005524">
    <property type="term" value="F:ATP binding"/>
    <property type="evidence" value="ECO:0007669"/>
    <property type="project" value="UniProtKB-KW"/>
</dbReference>
<dbReference type="Gene3D" id="3.40.50.261">
    <property type="entry name" value="Succinyl-CoA synthetase domains"/>
    <property type="match status" value="1"/>
</dbReference>
<feature type="domain" description="ATP-grasp" evidence="8">
    <location>
        <begin position="21"/>
        <end position="266"/>
    </location>
</feature>
<dbReference type="PANTHER" id="PTHR11815">
    <property type="entry name" value="SUCCINYL-COA SYNTHETASE BETA CHAIN"/>
    <property type="match status" value="1"/>
</dbReference>
<dbReference type="NCBIfam" id="NF001913">
    <property type="entry name" value="PRK00696.1"/>
    <property type="match status" value="1"/>
</dbReference>
<keyword evidence="3" id="KW-0436">Ligase</keyword>
<evidence type="ECO:0000256" key="6">
    <source>
        <dbReference type="ARBA" id="ARBA00022840"/>
    </source>
</evidence>
<dbReference type="NCBIfam" id="TIGR01016">
    <property type="entry name" value="sucCoAbeta"/>
    <property type="match status" value="1"/>
</dbReference>